<evidence type="ECO:0000313" key="3">
    <source>
        <dbReference type="Proteomes" id="UP000887013"/>
    </source>
</evidence>
<dbReference type="AlphaFoldDB" id="A0A8X6PA22"/>
<feature type="region of interest" description="Disordered" evidence="1">
    <location>
        <begin position="1"/>
        <end position="99"/>
    </location>
</feature>
<keyword evidence="3" id="KW-1185">Reference proteome</keyword>
<reference evidence="2" key="1">
    <citation type="submission" date="2020-08" db="EMBL/GenBank/DDBJ databases">
        <title>Multicomponent nature underlies the extraordinary mechanical properties of spider dragline silk.</title>
        <authorList>
            <person name="Kono N."/>
            <person name="Nakamura H."/>
            <person name="Mori M."/>
            <person name="Yoshida Y."/>
            <person name="Ohtoshi R."/>
            <person name="Malay A.D."/>
            <person name="Moran D.A.P."/>
            <person name="Tomita M."/>
            <person name="Numata K."/>
            <person name="Arakawa K."/>
        </authorList>
    </citation>
    <scope>NUCLEOTIDE SEQUENCE</scope>
</reference>
<name>A0A8X6PA22_NEPPI</name>
<accession>A0A8X6PA22</accession>
<evidence type="ECO:0000256" key="1">
    <source>
        <dbReference type="SAM" id="MobiDB-lite"/>
    </source>
</evidence>
<sequence length="99" mass="11416">MKNLKTPKNTQQSSHNLQKTEKNSTERRRRGGSKAEEDGRERNGDSTRRDTLRERGFRTVVESRMRFSGELLRERERRCSETGPGRPSTAVRHEGSQGT</sequence>
<feature type="compositionally biased region" description="Basic and acidic residues" evidence="1">
    <location>
        <begin position="33"/>
        <end position="80"/>
    </location>
</feature>
<feature type="compositionally biased region" description="Polar residues" evidence="1">
    <location>
        <begin position="1"/>
        <end position="17"/>
    </location>
</feature>
<comment type="caution">
    <text evidence="2">The sequence shown here is derived from an EMBL/GenBank/DDBJ whole genome shotgun (WGS) entry which is preliminary data.</text>
</comment>
<evidence type="ECO:0000313" key="2">
    <source>
        <dbReference type="EMBL" id="GFT56436.1"/>
    </source>
</evidence>
<protein>
    <submittedName>
        <fullName evidence="2">Uncharacterized protein</fullName>
    </submittedName>
</protein>
<dbReference type="Proteomes" id="UP000887013">
    <property type="component" value="Unassembled WGS sequence"/>
</dbReference>
<gene>
    <name evidence="2" type="ORF">NPIL_161531</name>
</gene>
<dbReference type="EMBL" id="BMAW01113306">
    <property type="protein sequence ID" value="GFT56436.1"/>
    <property type="molecule type" value="Genomic_DNA"/>
</dbReference>
<organism evidence="2 3">
    <name type="scientific">Nephila pilipes</name>
    <name type="common">Giant wood spider</name>
    <name type="synonym">Nephila maculata</name>
    <dbReference type="NCBI Taxonomy" id="299642"/>
    <lineage>
        <taxon>Eukaryota</taxon>
        <taxon>Metazoa</taxon>
        <taxon>Ecdysozoa</taxon>
        <taxon>Arthropoda</taxon>
        <taxon>Chelicerata</taxon>
        <taxon>Arachnida</taxon>
        <taxon>Araneae</taxon>
        <taxon>Araneomorphae</taxon>
        <taxon>Entelegynae</taxon>
        <taxon>Araneoidea</taxon>
        <taxon>Nephilidae</taxon>
        <taxon>Nephila</taxon>
    </lineage>
</organism>
<proteinExistence type="predicted"/>